<proteinExistence type="predicted"/>
<dbReference type="GO" id="GO:0014069">
    <property type="term" value="C:postsynaptic density"/>
    <property type="evidence" value="ECO:0007669"/>
    <property type="project" value="TreeGrafter"/>
</dbReference>
<comment type="caution">
    <text evidence="2">The sequence shown here is derived from an EMBL/GenBank/DDBJ whole genome shotgun (WGS) entry which is preliminary data.</text>
</comment>
<dbReference type="GO" id="GO:0043113">
    <property type="term" value="P:receptor clustering"/>
    <property type="evidence" value="ECO:0007669"/>
    <property type="project" value="TreeGrafter"/>
</dbReference>
<dbReference type="AlphaFoldDB" id="A0A267DYV3"/>
<dbReference type="GO" id="GO:0045211">
    <property type="term" value="C:postsynaptic membrane"/>
    <property type="evidence" value="ECO:0007669"/>
    <property type="project" value="TreeGrafter"/>
</dbReference>
<dbReference type="SMART" id="SM00228">
    <property type="entry name" value="PDZ"/>
    <property type="match status" value="1"/>
</dbReference>
<dbReference type="Pfam" id="PF00595">
    <property type="entry name" value="PDZ"/>
    <property type="match status" value="1"/>
</dbReference>
<dbReference type="GO" id="GO:0098887">
    <property type="term" value="P:neurotransmitter receptor transport, endosome to postsynaptic membrane"/>
    <property type="evidence" value="ECO:0007669"/>
    <property type="project" value="TreeGrafter"/>
</dbReference>
<dbReference type="PANTHER" id="PTHR23119">
    <property type="entry name" value="DISCS LARGE"/>
    <property type="match status" value="1"/>
</dbReference>
<dbReference type="SUPFAM" id="SSF50156">
    <property type="entry name" value="PDZ domain-like"/>
    <property type="match status" value="1"/>
</dbReference>
<dbReference type="GO" id="GO:0019901">
    <property type="term" value="F:protein kinase binding"/>
    <property type="evidence" value="ECO:0007669"/>
    <property type="project" value="TreeGrafter"/>
</dbReference>
<organism evidence="2 3">
    <name type="scientific">Macrostomum lignano</name>
    <dbReference type="NCBI Taxonomy" id="282301"/>
    <lineage>
        <taxon>Eukaryota</taxon>
        <taxon>Metazoa</taxon>
        <taxon>Spiralia</taxon>
        <taxon>Lophotrochozoa</taxon>
        <taxon>Platyhelminthes</taxon>
        <taxon>Rhabditophora</taxon>
        <taxon>Macrostomorpha</taxon>
        <taxon>Macrostomida</taxon>
        <taxon>Macrostomidae</taxon>
        <taxon>Macrostomum</taxon>
    </lineage>
</organism>
<dbReference type="GO" id="GO:0016323">
    <property type="term" value="C:basolateral plasma membrane"/>
    <property type="evidence" value="ECO:0007669"/>
    <property type="project" value="TreeGrafter"/>
</dbReference>
<evidence type="ECO:0000313" key="3">
    <source>
        <dbReference type="Proteomes" id="UP000215902"/>
    </source>
</evidence>
<dbReference type="PANTHER" id="PTHR23119:SF50">
    <property type="entry name" value="PDZ DOMAIN-CONTAINING PROTEIN"/>
    <property type="match status" value="1"/>
</dbReference>
<feature type="domain" description="PDZ" evidence="1">
    <location>
        <begin position="26"/>
        <end position="110"/>
    </location>
</feature>
<evidence type="ECO:0000259" key="1">
    <source>
        <dbReference type="PROSITE" id="PS50106"/>
    </source>
</evidence>
<dbReference type="Proteomes" id="UP000215902">
    <property type="component" value="Unassembled WGS sequence"/>
</dbReference>
<evidence type="ECO:0000313" key="2">
    <source>
        <dbReference type="EMBL" id="PAA54503.1"/>
    </source>
</evidence>
<protein>
    <recommendedName>
        <fullName evidence="1">PDZ domain-containing protein</fullName>
    </recommendedName>
</protein>
<dbReference type="EMBL" id="NIVC01002896">
    <property type="protein sequence ID" value="PAA54503.1"/>
    <property type="molecule type" value="Genomic_DNA"/>
</dbReference>
<reference evidence="2 3" key="1">
    <citation type="submission" date="2017-06" db="EMBL/GenBank/DDBJ databases">
        <title>A platform for efficient transgenesis in Macrostomum lignano, a flatworm model organism for stem cell research.</title>
        <authorList>
            <person name="Berezikov E."/>
        </authorList>
    </citation>
    <scope>NUCLEOTIDE SEQUENCE [LARGE SCALE GENOMIC DNA]</scope>
    <source>
        <strain evidence="2">DV1</strain>
        <tissue evidence="2">Whole organism</tissue>
    </source>
</reference>
<dbReference type="PROSITE" id="PS50106">
    <property type="entry name" value="PDZ"/>
    <property type="match status" value="1"/>
</dbReference>
<dbReference type="Gene3D" id="2.30.42.10">
    <property type="match status" value="1"/>
</dbReference>
<accession>A0A267DYV3</accession>
<dbReference type="InterPro" id="IPR001478">
    <property type="entry name" value="PDZ"/>
</dbReference>
<dbReference type="InterPro" id="IPR050614">
    <property type="entry name" value="Synaptic_Scaffolding_LAP-MAGUK"/>
</dbReference>
<dbReference type="OrthoDB" id="10033291at2759"/>
<dbReference type="InterPro" id="IPR036034">
    <property type="entry name" value="PDZ_sf"/>
</dbReference>
<name>A0A267DYV3_9PLAT</name>
<dbReference type="GO" id="GO:0005912">
    <property type="term" value="C:adherens junction"/>
    <property type="evidence" value="ECO:0007669"/>
    <property type="project" value="TreeGrafter"/>
</dbReference>
<dbReference type="GO" id="GO:0045197">
    <property type="term" value="P:establishment or maintenance of epithelial cell apical/basal polarity"/>
    <property type="evidence" value="ECO:0007669"/>
    <property type="project" value="TreeGrafter"/>
</dbReference>
<sequence length="145" mass="15804">MPSSPHTQTVQLQLEKVPERDSHGQRVMVKDSAGGLAPKLLTGFRFAGGIDQDRQYCPYGYPDCGIYVTHVYSGSPAEKAGLRVHDKILQVNGNNLAFLGHAQVAALLNRETQLSLLVHRGFQRFTTQLSDSLGSEARVSASVLL</sequence>
<gene>
    <name evidence="2" type="ORF">BOX15_Mlig025884g2</name>
</gene>
<keyword evidence="3" id="KW-1185">Reference proteome</keyword>
<dbReference type="GO" id="GO:0098968">
    <property type="term" value="P:neurotransmitter receptor transport postsynaptic membrane to endosome"/>
    <property type="evidence" value="ECO:0007669"/>
    <property type="project" value="TreeGrafter"/>
</dbReference>
<dbReference type="GO" id="GO:0098609">
    <property type="term" value="P:cell-cell adhesion"/>
    <property type="evidence" value="ECO:0007669"/>
    <property type="project" value="TreeGrafter"/>
</dbReference>
<dbReference type="STRING" id="282301.A0A267DYV3"/>